<organism evidence="3">
    <name type="scientific">Helicotheca tamesis</name>
    <dbReference type="NCBI Taxonomy" id="374047"/>
    <lineage>
        <taxon>Eukaryota</taxon>
        <taxon>Sar</taxon>
        <taxon>Stramenopiles</taxon>
        <taxon>Ochrophyta</taxon>
        <taxon>Bacillariophyta</taxon>
        <taxon>Mediophyceae</taxon>
        <taxon>Lithodesmiophycidae</taxon>
        <taxon>Lithodesmiales</taxon>
        <taxon>Lithodesmiaceae</taxon>
        <taxon>Helicotheca</taxon>
    </lineage>
</organism>
<evidence type="ECO:0000256" key="1">
    <source>
        <dbReference type="SAM" id="Coils"/>
    </source>
</evidence>
<gene>
    <name evidence="3" type="ORF">HTAM1171_LOCUS3018</name>
</gene>
<reference evidence="3" key="1">
    <citation type="submission" date="2021-01" db="EMBL/GenBank/DDBJ databases">
        <authorList>
            <person name="Corre E."/>
            <person name="Pelletier E."/>
            <person name="Niang G."/>
            <person name="Scheremetjew M."/>
            <person name="Finn R."/>
            <person name="Kale V."/>
            <person name="Holt S."/>
            <person name="Cochrane G."/>
            <person name="Meng A."/>
            <person name="Brown T."/>
            <person name="Cohen L."/>
        </authorList>
    </citation>
    <scope>NUCLEOTIDE SEQUENCE</scope>
    <source>
        <strain evidence="3">CCMP826</strain>
    </source>
</reference>
<dbReference type="EMBL" id="HBGV01005010">
    <property type="protein sequence ID" value="CAD9478194.1"/>
    <property type="molecule type" value="Transcribed_RNA"/>
</dbReference>
<sequence>MTPDSIAIIEDNHQPDTESFEFALTTLGDEVHTAVISYIQGLTAAHEKELAQNRRAINDLEKRNGELEHKVEHEAQVNENLAGEVRGKEMLVGKLQEKVIDQGRVVSELCKEVDRLHKKNDSLSVKSNLVGRLQEKVVEQGRMVSELCKEVDKLSRENETLQRTPVLPRFVPTSPGTMDDSVIGNKNKSSRSLASPVRALIPNIEHCPVGSRQVPLASPNLSTRAPPTVPNMNTRRQLRRVSMPGGGSYAIDERTIHPSMRRSNYRRMSTGAAACA</sequence>
<feature type="region of interest" description="Disordered" evidence="2">
    <location>
        <begin position="167"/>
        <end position="189"/>
    </location>
</feature>
<proteinExistence type="predicted"/>
<accession>A0A7S2H204</accession>
<evidence type="ECO:0000313" key="3">
    <source>
        <dbReference type="EMBL" id="CAD9478194.1"/>
    </source>
</evidence>
<evidence type="ECO:0000256" key="2">
    <source>
        <dbReference type="SAM" id="MobiDB-lite"/>
    </source>
</evidence>
<keyword evidence="1" id="KW-0175">Coiled coil</keyword>
<protein>
    <submittedName>
        <fullName evidence="3">Uncharacterized protein</fullName>
    </submittedName>
</protein>
<name>A0A7S2H204_9STRA</name>
<feature type="coiled-coil region" evidence="1">
    <location>
        <begin position="43"/>
        <end position="77"/>
    </location>
</feature>
<dbReference type="AlphaFoldDB" id="A0A7S2H204"/>